<dbReference type="OrthoDB" id="288532at2"/>
<dbReference type="GO" id="GO:0008146">
    <property type="term" value="F:sulfotransferase activity"/>
    <property type="evidence" value="ECO:0007669"/>
    <property type="project" value="InterPro"/>
</dbReference>
<dbReference type="STRING" id="490188.SAMN04488068_1662"/>
<dbReference type="InterPro" id="IPR005331">
    <property type="entry name" value="Sulfotransferase"/>
</dbReference>
<accession>A0A1M5N6T2</accession>
<evidence type="ECO:0000313" key="1">
    <source>
        <dbReference type="EMBL" id="SHG85280.1"/>
    </source>
</evidence>
<evidence type="ECO:0000313" key="2">
    <source>
        <dbReference type="Proteomes" id="UP000199758"/>
    </source>
</evidence>
<name>A0A1M5N6T2_9GAMM</name>
<dbReference type="RefSeq" id="WP_072896399.1">
    <property type="nucleotide sequence ID" value="NZ_FQWZ01000003.1"/>
</dbReference>
<dbReference type="AlphaFoldDB" id="A0A1M5N6T2"/>
<keyword evidence="1" id="KW-0808">Transferase</keyword>
<organism evidence="1 2">
    <name type="scientific">Hydrocarboniphaga daqingensis</name>
    <dbReference type="NCBI Taxonomy" id="490188"/>
    <lineage>
        <taxon>Bacteria</taxon>
        <taxon>Pseudomonadati</taxon>
        <taxon>Pseudomonadota</taxon>
        <taxon>Gammaproteobacteria</taxon>
        <taxon>Nevskiales</taxon>
        <taxon>Nevskiaceae</taxon>
        <taxon>Hydrocarboniphaga</taxon>
    </lineage>
</organism>
<gene>
    <name evidence="1" type="ORF">SAMN04488068_1662</name>
</gene>
<proteinExistence type="predicted"/>
<sequence>MIICNSKKFIFIHIHKTGGSSFELGMEPYMAWNDLILGSTEHGERVNKYYNSRFKLGKHYSIRDVETACGIELVDSYVTCTMVRHPVNRAVSLFNFVGSIIQEWANKNSLSLADVRKGFRRHAKRFPVLEWPASRAFIESSDFSDFIRSPHLEKEIAFRPQLGRIQRADGSLVQHVWKLEEVRTWEPKVADLLGLGSAFALPRANESKATLIKSSDIPAKDHQFIEDLHQVDLKAFSY</sequence>
<dbReference type="GO" id="GO:0016020">
    <property type="term" value="C:membrane"/>
    <property type="evidence" value="ECO:0007669"/>
    <property type="project" value="InterPro"/>
</dbReference>
<dbReference type="Proteomes" id="UP000199758">
    <property type="component" value="Unassembled WGS sequence"/>
</dbReference>
<dbReference type="Gene3D" id="3.40.50.300">
    <property type="entry name" value="P-loop containing nucleotide triphosphate hydrolases"/>
    <property type="match status" value="1"/>
</dbReference>
<protein>
    <submittedName>
        <fullName evidence="1">Sulfotransferase family protein</fullName>
    </submittedName>
</protein>
<dbReference type="EMBL" id="FQWZ01000003">
    <property type="protein sequence ID" value="SHG85280.1"/>
    <property type="molecule type" value="Genomic_DNA"/>
</dbReference>
<dbReference type="Pfam" id="PF03567">
    <property type="entry name" value="Sulfotransfer_2"/>
    <property type="match status" value="1"/>
</dbReference>
<keyword evidence="2" id="KW-1185">Reference proteome</keyword>
<reference evidence="1 2" key="1">
    <citation type="submission" date="2016-11" db="EMBL/GenBank/DDBJ databases">
        <authorList>
            <person name="Jaros S."/>
            <person name="Januszkiewicz K."/>
            <person name="Wedrychowicz H."/>
        </authorList>
    </citation>
    <scope>NUCLEOTIDE SEQUENCE [LARGE SCALE GENOMIC DNA]</scope>
    <source>
        <strain evidence="1 2">CGMCC 1.7049</strain>
    </source>
</reference>
<dbReference type="InterPro" id="IPR027417">
    <property type="entry name" value="P-loop_NTPase"/>
</dbReference>